<reference evidence="7 8" key="1">
    <citation type="submission" date="2018-08" db="EMBL/GenBank/DDBJ databases">
        <authorList>
            <person name="Laetsch R D."/>
            <person name="Stevens L."/>
            <person name="Kumar S."/>
            <person name="Blaxter L. M."/>
        </authorList>
    </citation>
    <scope>NUCLEOTIDE SEQUENCE [LARGE SCALE GENOMIC DNA]</scope>
</reference>
<dbReference type="CDD" id="cd00041">
    <property type="entry name" value="CUB"/>
    <property type="match status" value="2"/>
</dbReference>
<evidence type="ECO:0000259" key="6">
    <source>
        <dbReference type="PROSITE" id="PS01180"/>
    </source>
</evidence>
<dbReference type="InterPro" id="IPR000859">
    <property type="entry name" value="CUB_dom"/>
</dbReference>
<protein>
    <recommendedName>
        <fullName evidence="6">CUB domain-containing protein</fullName>
    </recommendedName>
</protein>
<evidence type="ECO:0000256" key="3">
    <source>
        <dbReference type="SAM" id="MobiDB-lite"/>
    </source>
</evidence>
<feature type="domain" description="CUB" evidence="6">
    <location>
        <begin position="128"/>
        <end position="272"/>
    </location>
</feature>
<feature type="transmembrane region" description="Helical" evidence="4">
    <location>
        <begin position="337"/>
        <end position="358"/>
    </location>
</feature>
<keyword evidence="1" id="KW-1015">Disulfide bond</keyword>
<dbReference type="AlphaFoldDB" id="A0A3P6SPV1"/>
<evidence type="ECO:0000313" key="8">
    <source>
        <dbReference type="Proteomes" id="UP000277928"/>
    </source>
</evidence>
<keyword evidence="4" id="KW-0472">Membrane</keyword>
<gene>
    <name evidence="7" type="ORF">NLS_LOCUS3844</name>
</gene>
<dbReference type="PANTHER" id="PTHR47537">
    <property type="entry name" value="CUBILIN"/>
    <property type="match status" value="1"/>
</dbReference>
<accession>A0A3P6SPV1</accession>
<dbReference type="OrthoDB" id="10020456at2759"/>
<evidence type="ECO:0000256" key="2">
    <source>
        <dbReference type="PROSITE-ProRule" id="PRU00059"/>
    </source>
</evidence>
<keyword evidence="4" id="KW-0812">Transmembrane</keyword>
<evidence type="ECO:0000256" key="1">
    <source>
        <dbReference type="ARBA" id="ARBA00023157"/>
    </source>
</evidence>
<dbReference type="PANTHER" id="PTHR47537:SF5">
    <property type="entry name" value="CUB DOMAIN-CONTAINING PROTEIN"/>
    <property type="match status" value="1"/>
</dbReference>
<dbReference type="Gene3D" id="2.60.120.290">
    <property type="entry name" value="Spermadhesin, CUB domain"/>
    <property type="match status" value="2"/>
</dbReference>
<dbReference type="Pfam" id="PF00431">
    <property type="entry name" value="CUB"/>
    <property type="match status" value="2"/>
</dbReference>
<evidence type="ECO:0000256" key="5">
    <source>
        <dbReference type="SAM" id="SignalP"/>
    </source>
</evidence>
<sequence length="454" mass="52243">MNVALLLLAFMIGSTESIERQQQHHHQEQRQQQLLLQLQKPCEIQEIHGKGVSSVDRQGREHVGERHCGNQLPEPLHTMQNSVYIRFHSSHANEYSGFRLRYQFLTEESIFEPASNYFDDDLKYLRYCGGHSNAKVFTGEIRSPGYPSFYPKNVTCNWLLRVDPGKKIYIRVQYLELSPTMAECDKASVYIIDGYRHDSASNVITKDDVSYDAVKFCGSQLYYTEEGMKSYMSTGNRLIVRFITNEHPSASLLAKYEKQGKPIGFRLIWTEVENVLPDGNACSGFACKGGELCIDNGQNVCASRTQLCIDKSLICNGVHNCAENDYTDEEDCYSQHIAISACSIIFFVILLIISAIWWKRKIRRRMRERKHQGFELTTVGSISLSESNGKNAVIWEPTRRSSMNLDQPLDIHHLYPGPYQSPCRHHYHMQQKQREQQQNHIALTEMNTFHSDLL</sequence>
<evidence type="ECO:0000313" key="7">
    <source>
        <dbReference type="EMBL" id="VDK77882.1"/>
    </source>
</evidence>
<dbReference type="GO" id="GO:0005886">
    <property type="term" value="C:plasma membrane"/>
    <property type="evidence" value="ECO:0007669"/>
    <property type="project" value="TreeGrafter"/>
</dbReference>
<dbReference type="InterPro" id="IPR035914">
    <property type="entry name" value="Sperma_CUB_dom_sf"/>
</dbReference>
<dbReference type="InterPro" id="IPR053207">
    <property type="entry name" value="Non-NMDA_GluR_Accessory"/>
</dbReference>
<name>A0A3P6SPV1_LITSI</name>
<keyword evidence="5" id="KW-0732">Signal</keyword>
<organism evidence="7 8">
    <name type="scientific">Litomosoides sigmodontis</name>
    <name type="common">Filarial nematode worm</name>
    <dbReference type="NCBI Taxonomy" id="42156"/>
    <lineage>
        <taxon>Eukaryota</taxon>
        <taxon>Metazoa</taxon>
        <taxon>Ecdysozoa</taxon>
        <taxon>Nematoda</taxon>
        <taxon>Chromadorea</taxon>
        <taxon>Rhabditida</taxon>
        <taxon>Spirurina</taxon>
        <taxon>Spiruromorpha</taxon>
        <taxon>Filarioidea</taxon>
        <taxon>Onchocercidae</taxon>
        <taxon>Litomosoides</taxon>
    </lineage>
</organism>
<proteinExistence type="predicted"/>
<dbReference type="PROSITE" id="PS01180">
    <property type="entry name" value="CUB"/>
    <property type="match status" value="1"/>
</dbReference>
<dbReference type="InterPro" id="IPR002172">
    <property type="entry name" value="LDrepeatLR_classA_rpt"/>
</dbReference>
<feature type="signal peptide" evidence="5">
    <location>
        <begin position="1"/>
        <end position="17"/>
    </location>
</feature>
<dbReference type="SMART" id="SM00192">
    <property type="entry name" value="LDLa"/>
    <property type="match status" value="1"/>
</dbReference>
<dbReference type="SMART" id="SM00042">
    <property type="entry name" value="CUB"/>
    <property type="match status" value="1"/>
</dbReference>
<feature type="region of interest" description="Disordered" evidence="3">
    <location>
        <begin position="50"/>
        <end position="72"/>
    </location>
</feature>
<feature type="chain" id="PRO_5018159746" description="CUB domain-containing protein" evidence="5">
    <location>
        <begin position="18"/>
        <end position="454"/>
    </location>
</feature>
<keyword evidence="4" id="KW-1133">Transmembrane helix</keyword>
<dbReference type="STRING" id="42156.A0A3P6SPV1"/>
<dbReference type="EMBL" id="UYRX01000223">
    <property type="protein sequence ID" value="VDK77882.1"/>
    <property type="molecule type" value="Genomic_DNA"/>
</dbReference>
<feature type="compositionally biased region" description="Basic and acidic residues" evidence="3">
    <location>
        <begin position="57"/>
        <end position="68"/>
    </location>
</feature>
<dbReference type="CDD" id="cd00112">
    <property type="entry name" value="LDLa"/>
    <property type="match status" value="1"/>
</dbReference>
<comment type="caution">
    <text evidence="2">Lacks conserved residue(s) required for the propagation of feature annotation.</text>
</comment>
<dbReference type="Proteomes" id="UP000277928">
    <property type="component" value="Unassembled WGS sequence"/>
</dbReference>
<dbReference type="SUPFAM" id="SSF49854">
    <property type="entry name" value="Spermadhesin, CUB domain"/>
    <property type="match status" value="2"/>
</dbReference>
<evidence type="ECO:0000256" key="4">
    <source>
        <dbReference type="SAM" id="Phobius"/>
    </source>
</evidence>
<keyword evidence="8" id="KW-1185">Reference proteome</keyword>